<keyword evidence="5 12" id="KW-0547">Nucleotide-binding</keyword>
<feature type="binding site" evidence="12">
    <location>
        <position position="182"/>
    </location>
    <ligand>
        <name>GTP</name>
        <dbReference type="ChEBI" id="CHEBI:37565"/>
    </ligand>
</feature>
<evidence type="ECO:0000313" key="16">
    <source>
        <dbReference type="EMBL" id="KAG6437455.1"/>
    </source>
</evidence>
<reference evidence="16" key="1">
    <citation type="submission" date="2018-01" db="EMBL/GenBank/DDBJ databases">
        <authorList>
            <person name="Mao J.F."/>
        </authorList>
    </citation>
    <scope>NUCLEOTIDE SEQUENCE</scope>
    <source>
        <strain evidence="16">Huo1</strain>
        <tissue evidence="16">Leaf</tissue>
    </source>
</reference>
<dbReference type="InterPro" id="IPR006687">
    <property type="entry name" value="Small_GTPase_SAR1"/>
</dbReference>
<keyword evidence="10 13" id="KW-0342">GTP-binding</keyword>
<evidence type="ECO:0000256" key="12">
    <source>
        <dbReference type="PIRSR" id="PIRSR606687-2"/>
    </source>
</evidence>
<feature type="binding site" evidence="11">
    <location>
        <position position="29"/>
    </location>
    <ligand>
        <name>Mg(2+)</name>
        <dbReference type="ChEBI" id="CHEBI:18420"/>
    </ligand>
</feature>
<feature type="binding site" evidence="12">
    <location>
        <position position="137"/>
    </location>
    <ligand>
        <name>GTP</name>
        <dbReference type="ChEBI" id="CHEBI:37565"/>
    </ligand>
</feature>
<dbReference type="GO" id="GO:0005525">
    <property type="term" value="F:GTP binding"/>
    <property type="evidence" value="ECO:0007669"/>
    <property type="project" value="UniProtKB-KW"/>
</dbReference>
<keyword evidence="11" id="KW-0479">Metal-binding</keyword>
<dbReference type="EMBL" id="PNBA02000001">
    <property type="protein sequence ID" value="KAG6437455.1"/>
    <property type="molecule type" value="Genomic_DNA"/>
</dbReference>
<organism evidence="16">
    <name type="scientific">Salvia splendens</name>
    <name type="common">Scarlet sage</name>
    <dbReference type="NCBI Taxonomy" id="180675"/>
    <lineage>
        <taxon>Eukaryota</taxon>
        <taxon>Viridiplantae</taxon>
        <taxon>Streptophyta</taxon>
        <taxon>Embryophyta</taxon>
        <taxon>Tracheophyta</taxon>
        <taxon>Spermatophyta</taxon>
        <taxon>Magnoliopsida</taxon>
        <taxon>eudicotyledons</taxon>
        <taxon>Gunneridae</taxon>
        <taxon>Pentapetalae</taxon>
        <taxon>asterids</taxon>
        <taxon>lamiids</taxon>
        <taxon>Lamiales</taxon>
        <taxon>Lamiaceae</taxon>
        <taxon>Nepetoideae</taxon>
        <taxon>Mentheae</taxon>
        <taxon>Salviinae</taxon>
        <taxon>Salvia</taxon>
        <taxon>Salvia subgen. Calosphace</taxon>
        <taxon>core Calosphace</taxon>
    </lineage>
</organism>
<feature type="binding site" evidence="13">
    <location>
        <begin position="27"/>
        <end position="34"/>
    </location>
    <ligand>
        <name>GTP</name>
        <dbReference type="ChEBI" id="CHEBI:37565"/>
    </ligand>
</feature>
<keyword evidence="6 15" id="KW-0256">Endoplasmic reticulum</keyword>
<feature type="binding site" evidence="12">
    <location>
        <position position="30"/>
    </location>
    <ligand>
        <name>GTP</name>
        <dbReference type="ChEBI" id="CHEBI:37565"/>
    </ligand>
</feature>
<feature type="binding site" evidence="14">
    <location>
        <position position="34"/>
    </location>
    <ligand>
        <name>Mg(2+)</name>
        <dbReference type="ChEBI" id="CHEBI:18420"/>
    </ligand>
</feature>
<dbReference type="CDD" id="cd00879">
    <property type="entry name" value="Sar1"/>
    <property type="match status" value="1"/>
</dbReference>
<feature type="binding site" evidence="13">
    <location>
        <position position="80"/>
    </location>
    <ligand>
        <name>GTP</name>
        <dbReference type="ChEBI" id="CHEBI:37565"/>
    </ligand>
</feature>
<reference evidence="16" key="2">
    <citation type="submission" date="2020-08" db="EMBL/GenBank/DDBJ databases">
        <title>Plant Genome Project.</title>
        <authorList>
            <person name="Zhang R.-G."/>
        </authorList>
    </citation>
    <scope>NUCLEOTIDE SEQUENCE</scope>
    <source>
        <strain evidence="16">Huo1</strain>
        <tissue evidence="16">Leaf</tissue>
    </source>
</reference>
<evidence type="ECO:0000256" key="15">
    <source>
        <dbReference type="RuleBase" id="RU003926"/>
    </source>
</evidence>
<keyword evidence="7 15" id="KW-0931">ER-Golgi transport</keyword>
<evidence type="ECO:0000256" key="13">
    <source>
        <dbReference type="PIRSR" id="PIRSR606689-1"/>
    </source>
</evidence>
<dbReference type="SMART" id="SM00178">
    <property type="entry name" value="SAR"/>
    <property type="match status" value="1"/>
</dbReference>
<accession>A0A8X8YTL0</accession>
<dbReference type="PANTHER" id="PTHR45684">
    <property type="entry name" value="RE74312P"/>
    <property type="match status" value="1"/>
</dbReference>
<evidence type="ECO:0000256" key="2">
    <source>
        <dbReference type="ARBA" id="ARBA00004555"/>
    </source>
</evidence>
<evidence type="ECO:0000256" key="7">
    <source>
        <dbReference type="ARBA" id="ARBA00022892"/>
    </source>
</evidence>
<evidence type="ECO:0000256" key="5">
    <source>
        <dbReference type="ARBA" id="ARBA00022741"/>
    </source>
</evidence>
<feature type="binding site" evidence="12">
    <location>
        <position position="136"/>
    </location>
    <ligand>
        <name>GTP</name>
        <dbReference type="ChEBI" id="CHEBI:37565"/>
    </ligand>
</feature>
<evidence type="ECO:0000256" key="6">
    <source>
        <dbReference type="ARBA" id="ARBA00022824"/>
    </source>
</evidence>
<dbReference type="GO" id="GO:0005783">
    <property type="term" value="C:endoplasmic reticulum"/>
    <property type="evidence" value="ECO:0007669"/>
    <property type="project" value="UniProtKB-SubCell"/>
</dbReference>
<sequence>MFLFDWFYGVLASLGLWQKEGKILFLGLDNAGKTTLLHMLKDEVSFVSVLRLVQHQPTQHPTSEELSIGNIKFKAFDLGGHQIARRVWKDYYAKVDAVVYLVDAYDKERFAESKKELDALLSDDALANVPFLILGNKIDIPYAASEDELSYCLGLNGITTGKGKVNLTDSNVRPIEVFMCSIVRKMGYGDGFKWVSQYIK</sequence>
<evidence type="ECO:0000256" key="9">
    <source>
        <dbReference type="ARBA" id="ARBA00023034"/>
    </source>
</evidence>
<evidence type="ECO:0000256" key="4">
    <source>
        <dbReference type="ARBA" id="ARBA00022448"/>
    </source>
</evidence>
<comment type="similarity">
    <text evidence="3 15">Belongs to the small GTPase superfamily. SAR1 family.</text>
</comment>
<dbReference type="NCBIfam" id="TIGR00231">
    <property type="entry name" value="small_GTP"/>
    <property type="match status" value="1"/>
</dbReference>
<evidence type="ECO:0000313" key="17">
    <source>
        <dbReference type="Proteomes" id="UP000298416"/>
    </source>
</evidence>
<dbReference type="InterPro" id="IPR006689">
    <property type="entry name" value="Small_GTPase_ARF/SAR"/>
</dbReference>
<dbReference type="GO" id="GO:0046872">
    <property type="term" value="F:metal ion binding"/>
    <property type="evidence" value="ECO:0007669"/>
    <property type="project" value="UniProtKB-KW"/>
</dbReference>
<dbReference type="GO" id="GO:0006886">
    <property type="term" value="P:intracellular protein transport"/>
    <property type="evidence" value="ECO:0007669"/>
    <property type="project" value="InterPro"/>
</dbReference>
<feature type="binding site" evidence="12">
    <location>
        <position position="34"/>
    </location>
    <ligand>
        <name>GTP</name>
        <dbReference type="ChEBI" id="CHEBI:37565"/>
    </ligand>
</feature>
<dbReference type="PROSITE" id="PS51422">
    <property type="entry name" value="SAR1"/>
    <property type="match status" value="1"/>
</dbReference>
<feature type="binding site" evidence="12">
    <location>
        <position position="35"/>
    </location>
    <ligand>
        <name>GTP</name>
        <dbReference type="ChEBI" id="CHEBI:37565"/>
    </ligand>
</feature>
<dbReference type="InterPro" id="IPR027417">
    <property type="entry name" value="P-loop_NTPase"/>
</dbReference>
<dbReference type="PRINTS" id="PR00328">
    <property type="entry name" value="SAR1GTPBP"/>
</dbReference>
<dbReference type="Proteomes" id="UP000298416">
    <property type="component" value="Unassembled WGS sequence"/>
</dbReference>
<comment type="caution">
    <text evidence="16">The sequence shown here is derived from an EMBL/GenBank/DDBJ whole genome shotgun (WGS) entry which is preliminary data.</text>
</comment>
<feature type="binding site" evidence="13">
    <location>
        <begin position="136"/>
        <end position="139"/>
    </location>
    <ligand>
        <name>GTP</name>
        <dbReference type="ChEBI" id="CHEBI:37565"/>
    </ligand>
</feature>
<dbReference type="Gene3D" id="3.40.50.300">
    <property type="entry name" value="P-loop containing nucleotide triphosphate hydrolases"/>
    <property type="match status" value="1"/>
</dbReference>
<feature type="binding site" evidence="12">
    <location>
        <position position="32"/>
    </location>
    <ligand>
        <name>GTP</name>
        <dbReference type="ChEBI" id="CHEBI:37565"/>
    </ligand>
</feature>
<protein>
    <recommendedName>
        <fullName evidence="18">GTP-binding protein SAR1</fullName>
    </recommendedName>
</protein>
<dbReference type="FunFam" id="3.40.50.300:FF:000261">
    <property type="entry name" value="GTP-binding protein SAR1A"/>
    <property type="match status" value="1"/>
</dbReference>
<evidence type="ECO:0000256" key="3">
    <source>
        <dbReference type="ARBA" id="ARBA00007507"/>
    </source>
</evidence>
<dbReference type="SMART" id="SM00177">
    <property type="entry name" value="ARF"/>
    <property type="match status" value="1"/>
</dbReference>
<dbReference type="AlphaFoldDB" id="A0A8X8YTL0"/>
<keyword evidence="17" id="KW-1185">Reference proteome</keyword>
<evidence type="ECO:0000256" key="8">
    <source>
        <dbReference type="ARBA" id="ARBA00022927"/>
    </source>
</evidence>
<name>A0A8X8YTL0_SALSN</name>
<keyword evidence="11" id="KW-0460">Magnesium</keyword>
<comment type="subcellular location">
    <subcellularLocation>
        <location evidence="1">Endoplasmic reticulum</location>
    </subcellularLocation>
    <subcellularLocation>
        <location evidence="2">Golgi apparatus</location>
    </subcellularLocation>
</comment>
<dbReference type="GO" id="GO:0016192">
    <property type="term" value="P:vesicle-mediated transport"/>
    <property type="evidence" value="ECO:0007669"/>
    <property type="project" value="UniProtKB-KW"/>
</dbReference>
<dbReference type="GO" id="GO:0005794">
    <property type="term" value="C:Golgi apparatus"/>
    <property type="evidence" value="ECO:0007669"/>
    <property type="project" value="UniProtKB-SubCell"/>
</dbReference>
<evidence type="ECO:0000256" key="1">
    <source>
        <dbReference type="ARBA" id="ARBA00004240"/>
    </source>
</evidence>
<dbReference type="SUPFAM" id="SSF52540">
    <property type="entry name" value="P-loop containing nucleoside triphosphate hydrolases"/>
    <property type="match status" value="1"/>
</dbReference>
<dbReference type="Pfam" id="PF00025">
    <property type="entry name" value="Arf"/>
    <property type="match status" value="1"/>
</dbReference>
<proteinExistence type="inferred from homology"/>
<gene>
    <name evidence="16" type="ORF">SASPL_102372</name>
</gene>
<keyword evidence="8 15" id="KW-0653">Protein transport</keyword>
<feature type="binding site" evidence="12">
    <location>
        <position position="33"/>
    </location>
    <ligand>
        <name>GTP</name>
        <dbReference type="ChEBI" id="CHEBI:37565"/>
    </ligand>
</feature>
<evidence type="ECO:0008006" key="18">
    <source>
        <dbReference type="Google" id="ProtNLM"/>
    </source>
</evidence>
<evidence type="ECO:0000256" key="10">
    <source>
        <dbReference type="ARBA" id="ARBA00023134"/>
    </source>
</evidence>
<dbReference type="InterPro" id="IPR005225">
    <property type="entry name" value="Small_GTP-bd"/>
</dbReference>
<keyword evidence="9 15" id="KW-0333">Golgi apparatus</keyword>
<dbReference type="GO" id="GO:0003924">
    <property type="term" value="F:GTPase activity"/>
    <property type="evidence" value="ECO:0007669"/>
    <property type="project" value="InterPro"/>
</dbReference>
<keyword evidence="4 15" id="KW-0813">Transport</keyword>
<dbReference type="PROSITE" id="PS51417">
    <property type="entry name" value="ARF"/>
    <property type="match status" value="1"/>
</dbReference>
<feature type="binding site" evidence="12">
    <location>
        <position position="139"/>
    </location>
    <ligand>
        <name>GTP</name>
        <dbReference type="ChEBI" id="CHEBI:37565"/>
    </ligand>
</feature>
<evidence type="ECO:0000256" key="11">
    <source>
        <dbReference type="PIRSR" id="PIRSR606687-1"/>
    </source>
</evidence>
<feature type="binding site" evidence="12">
    <location>
        <position position="183"/>
    </location>
    <ligand>
        <name>GTP</name>
        <dbReference type="ChEBI" id="CHEBI:37565"/>
    </ligand>
</feature>
<evidence type="ECO:0000256" key="14">
    <source>
        <dbReference type="PIRSR" id="PIRSR606689-2"/>
    </source>
</evidence>
<feature type="binding site" evidence="14">
    <location>
        <position position="58"/>
    </location>
    <ligand>
        <name>Mg(2+)</name>
        <dbReference type="ChEBI" id="CHEBI:18420"/>
    </ligand>
</feature>